<accession>A0AAF0ZLB2</accession>
<evidence type="ECO:0000259" key="5">
    <source>
        <dbReference type="Pfam" id="PF00931"/>
    </source>
</evidence>
<evidence type="ECO:0000256" key="2">
    <source>
        <dbReference type="ARBA" id="ARBA00022741"/>
    </source>
</evidence>
<reference evidence="7" key="1">
    <citation type="submission" date="2023-08" db="EMBL/GenBank/DDBJ databases">
        <title>A de novo genome assembly of Solanum verrucosum Schlechtendal, a Mexican diploid species geographically isolated from the other diploid A-genome species in potato relatives.</title>
        <authorList>
            <person name="Hosaka K."/>
        </authorList>
    </citation>
    <scope>NUCLEOTIDE SEQUENCE</scope>
    <source>
        <tissue evidence="7">Young leaves</tissue>
    </source>
</reference>
<dbReference type="SUPFAM" id="SSF52540">
    <property type="entry name" value="P-loop containing nucleoside triphosphate hydrolases"/>
    <property type="match status" value="1"/>
</dbReference>
<proteinExistence type="inferred from homology"/>
<dbReference type="SUPFAM" id="SSF52058">
    <property type="entry name" value="L domain-like"/>
    <property type="match status" value="1"/>
</dbReference>
<dbReference type="PANTHER" id="PTHR36766:SF42">
    <property type="entry name" value="NB-ARC DOMAIN DISEASE RESISTANCE PROTEIN"/>
    <property type="match status" value="1"/>
</dbReference>
<organism evidence="7 8">
    <name type="scientific">Solanum verrucosum</name>
    <dbReference type="NCBI Taxonomy" id="315347"/>
    <lineage>
        <taxon>Eukaryota</taxon>
        <taxon>Viridiplantae</taxon>
        <taxon>Streptophyta</taxon>
        <taxon>Embryophyta</taxon>
        <taxon>Tracheophyta</taxon>
        <taxon>Spermatophyta</taxon>
        <taxon>Magnoliopsida</taxon>
        <taxon>eudicotyledons</taxon>
        <taxon>Gunneridae</taxon>
        <taxon>Pentapetalae</taxon>
        <taxon>asterids</taxon>
        <taxon>lamiids</taxon>
        <taxon>Solanales</taxon>
        <taxon>Solanaceae</taxon>
        <taxon>Solanoideae</taxon>
        <taxon>Solaneae</taxon>
        <taxon>Solanum</taxon>
    </lineage>
</organism>
<keyword evidence="3" id="KW-0611">Plant defense</keyword>
<dbReference type="Gene3D" id="3.40.50.300">
    <property type="entry name" value="P-loop containing nucleotide triphosphate hydrolases"/>
    <property type="match status" value="1"/>
</dbReference>
<keyword evidence="2" id="KW-0547">Nucleotide-binding</keyword>
<evidence type="ECO:0000313" key="7">
    <source>
        <dbReference type="EMBL" id="WMV43262.1"/>
    </source>
</evidence>
<dbReference type="PANTHER" id="PTHR36766">
    <property type="entry name" value="PLANT BROAD-SPECTRUM MILDEW RESISTANCE PROTEIN RPW8"/>
    <property type="match status" value="1"/>
</dbReference>
<dbReference type="Pfam" id="PF23559">
    <property type="entry name" value="WHD_DRP"/>
    <property type="match status" value="1"/>
</dbReference>
<dbReference type="InterPro" id="IPR027417">
    <property type="entry name" value="P-loop_NTPase"/>
</dbReference>
<comment type="similarity">
    <text evidence="1">Belongs to the disease resistance NB-LRR family.</text>
</comment>
<dbReference type="Gene3D" id="1.10.10.10">
    <property type="entry name" value="Winged helix-like DNA-binding domain superfamily/Winged helix DNA-binding domain"/>
    <property type="match status" value="1"/>
</dbReference>
<dbReference type="InterPro" id="IPR032675">
    <property type="entry name" value="LRR_dom_sf"/>
</dbReference>
<evidence type="ECO:0000256" key="3">
    <source>
        <dbReference type="ARBA" id="ARBA00022821"/>
    </source>
</evidence>
<dbReference type="GO" id="GO:0006952">
    <property type="term" value="P:defense response"/>
    <property type="evidence" value="ECO:0007669"/>
    <property type="project" value="UniProtKB-KW"/>
</dbReference>
<dbReference type="Gene3D" id="3.80.10.10">
    <property type="entry name" value="Ribonuclease Inhibitor"/>
    <property type="match status" value="1"/>
</dbReference>
<dbReference type="InterPro" id="IPR058922">
    <property type="entry name" value="WHD_DRP"/>
</dbReference>
<dbReference type="GO" id="GO:0043531">
    <property type="term" value="F:ADP binding"/>
    <property type="evidence" value="ECO:0007669"/>
    <property type="project" value="InterPro"/>
</dbReference>
<sequence>MDDFEEKRLIKAIVESIEGKSLLGDMDLAPLQKKLQDLLNGQRYLLVLDDVWNENQGEWDNIKAVLKVGAQGASVLVTTSLERVGLIMGTLQPYELSNLSQEDCWSLFMQRAFGQEKEINPNLEAIGKEDCAKMWWCASSSQDSWRYFALQERRKRMGTLFPKDTEMEKQNLISLWIAHGFLLSKGNMELEDVGNEVWRELYSRSFFQEIELKDGKTYFKMHDLIHDLARFVFSARASSSNIREINVKIYSHMMSIGFAKVESSYSHLLVENFVSLRVLNLSNLELNQLPSSIGDLVHLRYLDLSDNFRICSLPKQL</sequence>
<feature type="domain" description="Disease resistance protein winged helix" evidence="6">
    <location>
        <begin position="160"/>
        <end position="229"/>
    </location>
</feature>
<gene>
    <name evidence="7" type="ORF">MTR67_036647</name>
</gene>
<dbReference type="Proteomes" id="UP001234989">
    <property type="component" value="Chromosome 8"/>
</dbReference>
<name>A0AAF0ZLB2_SOLVR</name>
<evidence type="ECO:0000256" key="1">
    <source>
        <dbReference type="ARBA" id="ARBA00008894"/>
    </source>
</evidence>
<evidence type="ECO:0008006" key="9">
    <source>
        <dbReference type="Google" id="ProtNLM"/>
    </source>
</evidence>
<dbReference type="EMBL" id="CP133619">
    <property type="protein sequence ID" value="WMV43262.1"/>
    <property type="molecule type" value="Genomic_DNA"/>
</dbReference>
<evidence type="ECO:0000256" key="4">
    <source>
        <dbReference type="ARBA" id="ARBA00022840"/>
    </source>
</evidence>
<dbReference type="InterPro" id="IPR002182">
    <property type="entry name" value="NB-ARC"/>
</dbReference>
<feature type="domain" description="NB-ARC" evidence="5">
    <location>
        <begin position="4"/>
        <end position="116"/>
    </location>
</feature>
<protein>
    <recommendedName>
        <fullName evidence="9">NB-ARC domain-containing protein</fullName>
    </recommendedName>
</protein>
<dbReference type="AlphaFoldDB" id="A0AAF0ZLB2"/>
<evidence type="ECO:0000259" key="6">
    <source>
        <dbReference type="Pfam" id="PF23559"/>
    </source>
</evidence>
<evidence type="ECO:0000313" key="8">
    <source>
        <dbReference type="Proteomes" id="UP001234989"/>
    </source>
</evidence>
<keyword evidence="4" id="KW-0067">ATP-binding</keyword>
<keyword evidence="8" id="KW-1185">Reference proteome</keyword>
<dbReference type="Pfam" id="PF00931">
    <property type="entry name" value="NB-ARC"/>
    <property type="match status" value="1"/>
</dbReference>
<dbReference type="InterPro" id="IPR036388">
    <property type="entry name" value="WH-like_DNA-bd_sf"/>
</dbReference>